<evidence type="ECO:0000256" key="2">
    <source>
        <dbReference type="ARBA" id="ARBA00011738"/>
    </source>
</evidence>
<dbReference type="CDD" id="cd01080">
    <property type="entry name" value="NAD_bind_m-THF_DH_Cyclohyd"/>
    <property type="match status" value="1"/>
</dbReference>
<evidence type="ECO:0000256" key="9">
    <source>
        <dbReference type="ARBA" id="ARBA00023002"/>
    </source>
</evidence>
<dbReference type="InterPro" id="IPR020631">
    <property type="entry name" value="THF_DH/CycHdrlase_NAD-bd_dom"/>
</dbReference>
<evidence type="ECO:0000256" key="4">
    <source>
        <dbReference type="ARBA" id="ARBA00012859"/>
    </source>
</evidence>
<dbReference type="AlphaFoldDB" id="A0AAE1Z943"/>
<evidence type="ECO:0000313" key="16">
    <source>
        <dbReference type="Proteomes" id="UP001292079"/>
    </source>
</evidence>
<proteinExistence type="inferred from homology"/>
<dbReference type="InterPro" id="IPR046346">
    <property type="entry name" value="Aminoacid_DH-like_N_sf"/>
</dbReference>
<sequence>MPGGIILHGRQIAQAVGRKIKLDIAHLKSNFNVSPKLVVIEVGELPQSKLYIKQKFKFAKKYGILLSHMRLPSHISESLLLDYVYKLNTDSSVHGITLQLPFDSDTNINVTNSLNAVATHKDVEGLNSYNTALLSRGDILCPHCDGLKQKHTHIPCTAAACYALIRHVNFPISGSRCVIIGSGRLVGAPTAELLSSSYGATVILCHSQSANIDEEINRGDIIVSGVGHPGLIKGDWIRPGALVIDCGYSIRNDPQNPSKSQCVGDVEFNAALEKAKWITPVPGGVGPVSIAMLFRNTVNSAQWSVGLSGSVCFCSYSSESDILSKEYADRKYLDEENIADITL</sequence>
<evidence type="ECO:0000256" key="11">
    <source>
        <dbReference type="ARBA" id="ARBA00036357"/>
    </source>
</evidence>
<evidence type="ECO:0000259" key="14">
    <source>
        <dbReference type="Pfam" id="PF02882"/>
    </source>
</evidence>
<dbReference type="GO" id="GO:0004329">
    <property type="term" value="F:formate-tetrahydrofolate ligase activity"/>
    <property type="evidence" value="ECO:0007669"/>
    <property type="project" value="UniProtKB-EC"/>
</dbReference>
<dbReference type="Gene3D" id="3.40.50.10860">
    <property type="entry name" value="Leucine Dehydrogenase, chain A, domain 1"/>
    <property type="match status" value="1"/>
</dbReference>
<dbReference type="InterPro" id="IPR020630">
    <property type="entry name" value="THF_DH/CycHdrlase_cat_dom"/>
</dbReference>
<keyword evidence="10" id="KW-0511">Multifunctional enzyme</keyword>
<evidence type="ECO:0000313" key="15">
    <source>
        <dbReference type="EMBL" id="KAK4469881.1"/>
    </source>
</evidence>
<dbReference type="Pfam" id="PF02882">
    <property type="entry name" value="THF_DHG_CYH_C"/>
    <property type="match status" value="1"/>
</dbReference>
<dbReference type="FunFam" id="3.40.50.720:FF:000006">
    <property type="entry name" value="Bifunctional protein FolD"/>
    <property type="match status" value="1"/>
</dbReference>
<keyword evidence="6" id="KW-0554">One-carbon metabolism</keyword>
<dbReference type="EC" id="1.5.1.5" evidence="4"/>
<keyword evidence="7" id="KW-0378">Hydrolase</keyword>
<organism evidence="15 16">
    <name type="scientific">Schistosoma mekongi</name>
    <name type="common">Parasitic worm</name>
    <dbReference type="NCBI Taxonomy" id="38744"/>
    <lineage>
        <taxon>Eukaryota</taxon>
        <taxon>Metazoa</taxon>
        <taxon>Spiralia</taxon>
        <taxon>Lophotrochozoa</taxon>
        <taxon>Platyhelminthes</taxon>
        <taxon>Trematoda</taxon>
        <taxon>Digenea</taxon>
        <taxon>Strigeidida</taxon>
        <taxon>Schistosomatoidea</taxon>
        <taxon>Schistosomatidae</taxon>
        <taxon>Schistosoma</taxon>
    </lineage>
</organism>
<evidence type="ECO:0000256" key="7">
    <source>
        <dbReference type="ARBA" id="ARBA00022801"/>
    </source>
</evidence>
<dbReference type="HAMAP" id="MF_01576">
    <property type="entry name" value="THF_DHG_CYH"/>
    <property type="match status" value="1"/>
</dbReference>
<evidence type="ECO:0000256" key="8">
    <source>
        <dbReference type="ARBA" id="ARBA00022857"/>
    </source>
</evidence>
<protein>
    <recommendedName>
        <fullName evidence="5">C-1-tetrahydrofolate synthase, cytoplasmic</fullName>
        <ecNumber evidence="4">1.5.1.5</ecNumber>
        <ecNumber evidence="3">3.5.4.9</ecNumber>
    </recommendedName>
</protein>
<dbReference type="FunFam" id="3.40.50.10860:FF:000005">
    <property type="entry name" value="C-1-tetrahydrofolate synthase, cytoplasmic, putative"/>
    <property type="match status" value="1"/>
</dbReference>
<dbReference type="SUPFAM" id="SSF53223">
    <property type="entry name" value="Aminoacid dehydrogenase-like, N-terminal domain"/>
    <property type="match status" value="1"/>
</dbReference>
<comment type="subunit">
    <text evidence="2">Homodimer.</text>
</comment>
<feature type="domain" description="Tetrahydrofolate dehydrogenase/cyclohydrolase NAD(P)-binding" evidence="14">
    <location>
        <begin position="155"/>
        <end position="302"/>
    </location>
</feature>
<comment type="caution">
    <text evidence="15">The sequence shown here is derived from an EMBL/GenBank/DDBJ whole genome shotgun (WGS) entry which is preliminary data.</text>
</comment>
<keyword evidence="16" id="KW-1185">Reference proteome</keyword>
<evidence type="ECO:0000256" key="1">
    <source>
        <dbReference type="ARBA" id="ARBA00004777"/>
    </source>
</evidence>
<dbReference type="GO" id="GO:0004488">
    <property type="term" value="F:methylenetetrahydrofolate dehydrogenase (NADP+) activity"/>
    <property type="evidence" value="ECO:0007669"/>
    <property type="project" value="UniProtKB-EC"/>
</dbReference>
<dbReference type="EC" id="3.5.4.9" evidence="3"/>
<keyword evidence="9" id="KW-0560">Oxidoreductase</keyword>
<evidence type="ECO:0000256" key="3">
    <source>
        <dbReference type="ARBA" id="ARBA00012776"/>
    </source>
</evidence>
<feature type="domain" description="Tetrahydrofolate dehydrogenase/cyclohydrolase catalytic" evidence="13">
    <location>
        <begin position="7"/>
        <end position="124"/>
    </location>
</feature>
<comment type="catalytic activity">
    <reaction evidence="11">
        <text>(6R)-5,10-methenyltetrahydrofolate + H2O = (6R)-10-formyltetrahydrofolate + H(+)</text>
        <dbReference type="Rhea" id="RHEA:23700"/>
        <dbReference type="ChEBI" id="CHEBI:15377"/>
        <dbReference type="ChEBI" id="CHEBI:15378"/>
        <dbReference type="ChEBI" id="CHEBI:57455"/>
        <dbReference type="ChEBI" id="CHEBI:195366"/>
        <dbReference type="EC" id="3.5.4.9"/>
    </reaction>
</comment>
<dbReference type="GO" id="GO:0035999">
    <property type="term" value="P:tetrahydrofolate interconversion"/>
    <property type="evidence" value="ECO:0007669"/>
    <property type="project" value="TreeGrafter"/>
</dbReference>
<reference evidence="15" key="2">
    <citation type="journal article" date="2023" name="Infect Dis Poverty">
        <title>Chromosome-scale genome of the human blood fluke Schistosoma mekongi and its implications for public health.</title>
        <authorList>
            <person name="Zhou M."/>
            <person name="Xu L."/>
            <person name="Xu D."/>
            <person name="Chen W."/>
            <person name="Khan J."/>
            <person name="Hu Y."/>
            <person name="Huang H."/>
            <person name="Wei H."/>
            <person name="Zhang Y."/>
            <person name="Chusongsang P."/>
            <person name="Tanasarnprasert K."/>
            <person name="Hu X."/>
            <person name="Limpanont Y."/>
            <person name="Lv Z."/>
        </authorList>
    </citation>
    <scope>NUCLEOTIDE SEQUENCE</scope>
    <source>
        <strain evidence="15">LV_2022a</strain>
    </source>
</reference>
<dbReference type="InterPro" id="IPR036291">
    <property type="entry name" value="NAD(P)-bd_dom_sf"/>
</dbReference>
<accession>A0AAE1Z943</accession>
<evidence type="ECO:0000256" key="6">
    <source>
        <dbReference type="ARBA" id="ARBA00022563"/>
    </source>
</evidence>
<dbReference type="GO" id="GO:0004477">
    <property type="term" value="F:methenyltetrahydrofolate cyclohydrolase activity"/>
    <property type="evidence" value="ECO:0007669"/>
    <property type="project" value="UniProtKB-EC"/>
</dbReference>
<comment type="catalytic activity">
    <reaction evidence="12">
        <text>(6S)-5,6,7,8-tetrahydrofolate + formate + ATP = (6R)-10-formyltetrahydrofolate + ADP + phosphate</text>
        <dbReference type="Rhea" id="RHEA:20221"/>
        <dbReference type="ChEBI" id="CHEBI:15740"/>
        <dbReference type="ChEBI" id="CHEBI:30616"/>
        <dbReference type="ChEBI" id="CHEBI:43474"/>
        <dbReference type="ChEBI" id="CHEBI:57453"/>
        <dbReference type="ChEBI" id="CHEBI:195366"/>
        <dbReference type="ChEBI" id="CHEBI:456216"/>
        <dbReference type="EC" id="6.3.4.3"/>
    </reaction>
</comment>
<dbReference type="GO" id="GO:0005829">
    <property type="term" value="C:cytosol"/>
    <property type="evidence" value="ECO:0007669"/>
    <property type="project" value="TreeGrafter"/>
</dbReference>
<dbReference type="Gene3D" id="3.40.50.720">
    <property type="entry name" value="NAD(P)-binding Rossmann-like Domain"/>
    <property type="match status" value="1"/>
</dbReference>
<dbReference type="SUPFAM" id="SSF51735">
    <property type="entry name" value="NAD(P)-binding Rossmann-fold domains"/>
    <property type="match status" value="1"/>
</dbReference>
<keyword evidence="8" id="KW-0521">NADP</keyword>
<gene>
    <name evidence="15" type="ORF">MN116_007388</name>
</gene>
<dbReference type="InterPro" id="IPR000672">
    <property type="entry name" value="THF_DH/CycHdrlase"/>
</dbReference>
<reference evidence="15" key="1">
    <citation type="submission" date="2022-04" db="EMBL/GenBank/DDBJ databases">
        <authorList>
            <person name="Xu L."/>
            <person name="Lv Z."/>
        </authorList>
    </citation>
    <scope>NUCLEOTIDE SEQUENCE</scope>
    <source>
        <strain evidence="15">LV_2022a</strain>
    </source>
</reference>
<name>A0AAE1Z943_SCHME</name>
<comment type="pathway">
    <text evidence="1">One-carbon metabolism; tetrahydrofolate interconversion.</text>
</comment>
<dbReference type="PANTHER" id="PTHR48099:SF5">
    <property type="entry name" value="C-1-TETRAHYDROFOLATE SYNTHASE, CYTOPLASMIC"/>
    <property type="match status" value="1"/>
</dbReference>
<dbReference type="PANTHER" id="PTHR48099">
    <property type="entry name" value="C-1-TETRAHYDROFOLATE SYNTHASE, CYTOPLASMIC-RELATED"/>
    <property type="match status" value="1"/>
</dbReference>
<dbReference type="PRINTS" id="PR00085">
    <property type="entry name" value="THFDHDRGNASE"/>
</dbReference>
<dbReference type="Pfam" id="PF00763">
    <property type="entry name" value="THF_DHG_CYH"/>
    <property type="match status" value="1"/>
</dbReference>
<evidence type="ECO:0000256" key="5">
    <source>
        <dbReference type="ARBA" id="ARBA00017592"/>
    </source>
</evidence>
<evidence type="ECO:0000256" key="10">
    <source>
        <dbReference type="ARBA" id="ARBA00023268"/>
    </source>
</evidence>
<evidence type="ECO:0000256" key="12">
    <source>
        <dbReference type="ARBA" id="ARBA00049033"/>
    </source>
</evidence>
<dbReference type="EMBL" id="JALJAT010000005">
    <property type="protein sequence ID" value="KAK4469881.1"/>
    <property type="molecule type" value="Genomic_DNA"/>
</dbReference>
<evidence type="ECO:0000259" key="13">
    <source>
        <dbReference type="Pfam" id="PF00763"/>
    </source>
</evidence>
<dbReference type="Proteomes" id="UP001292079">
    <property type="component" value="Unassembled WGS sequence"/>
</dbReference>